<keyword evidence="1" id="KW-0378">Hydrolase</keyword>
<dbReference type="EMBL" id="HAEC01002044">
    <property type="protein sequence ID" value="SBQ70121.1"/>
    <property type="molecule type" value="Transcribed_RNA"/>
</dbReference>
<accession>A0A1A8GGG3</accession>
<sequence>GGGVQESLVGSSLRVALSCWCVGVKVQEMAAGAHTQARAPPTS</sequence>
<reference evidence="1" key="1">
    <citation type="submission" date="2016-05" db="EMBL/GenBank/DDBJ databases">
        <authorList>
            <person name="Lavstsen T."/>
            <person name="Jespersen J.S."/>
        </authorList>
    </citation>
    <scope>NUCLEOTIDE SEQUENCE</scope>
    <source>
        <tissue evidence="1">Brain</tissue>
    </source>
</reference>
<evidence type="ECO:0000313" key="1">
    <source>
        <dbReference type="EMBL" id="SBQ70121.1"/>
    </source>
</evidence>
<dbReference type="GO" id="GO:0016787">
    <property type="term" value="F:hydrolase activity"/>
    <property type="evidence" value="ECO:0007669"/>
    <property type="project" value="UniProtKB-KW"/>
</dbReference>
<dbReference type="AlphaFoldDB" id="A0A1A8GGG3"/>
<organism evidence="1">
    <name type="scientific">Nothobranchius korthausae</name>
    <dbReference type="NCBI Taxonomy" id="1143690"/>
    <lineage>
        <taxon>Eukaryota</taxon>
        <taxon>Metazoa</taxon>
        <taxon>Chordata</taxon>
        <taxon>Craniata</taxon>
        <taxon>Vertebrata</taxon>
        <taxon>Euteleostomi</taxon>
        <taxon>Actinopterygii</taxon>
        <taxon>Neopterygii</taxon>
        <taxon>Teleostei</taxon>
        <taxon>Neoteleostei</taxon>
        <taxon>Acanthomorphata</taxon>
        <taxon>Ovalentaria</taxon>
        <taxon>Atherinomorphae</taxon>
        <taxon>Cyprinodontiformes</taxon>
        <taxon>Nothobranchiidae</taxon>
        <taxon>Nothobranchius</taxon>
    </lineage>
</organism>
<reference evidence="1" key="2">
    <citation type="submission" date="2016-06" db="EMBL/GenBank/DDBJ databases">
        <title>The genome of a short-lived fish provides insights into sex chromosome evolution and the genetic control of aging.</title>
        <authorList>
            <person name="Reichwald K."/>
            <person name="Felder M."/>
            <person name="Petzold A."/>
            <person name="Koch P."/>
            <person name="Groth M."/>
            <person name="Platzer M."/>
        </authorList>
    </citation>
    <scope>NUCLEOTIDE SEQUENCE</scope>
    <source>
        <tissue evidence="1">Brain</tissue>
    </source>
</reference>
<feature type="non-terminal residue" evidence="1">
    <location>
        <position position="1"/>
    </location>
</feature>
<protein>
    <submittedName>
        <fullName evidence="1">Ectonucleoside triphosphate diphosphohydrolase 7</fullName>
    </submittedName>
</protein>
<gene>
    <name evidence="1" type="primary">ENTPD7</name>
</gene>
<proteinExistence type="predicted"/>
<name>A0A1A8GGG3_9TELE</name>